<comment type="similarity">
    <text evidence="5">Belongs to the FAN1 family.</text>
</comment>
<dbReference type="InterPro" id="IPR033315">
    <property type="entry name" value="Fan1-like"/>
</dbReference>
<evidence type="ECO:0000313" key="8">
    <source>
        <dbReference type="Proteomes" id="UP000050795"/>
    </source>
</evidence>
<dbReference type="GO" id="GO:0036297">
    <property type="term" value="P:interstrand cross-link repair"/>
    <property type="evidence" value="ECO:0007669"/>
    <property type="project" value="InterPro"/>
</dbReference>
<evidence type="ECO:0000259" key="7">
    <source>
        <dbReference type="SMART" id="SM00990"/>
    </source>
</evidence>
<dbReference type="PANTHER" id="PTHR15749">
    <property type="entry name" value="FANCONI-ASSOCIATED NUCLEASE 1"/>
    <property type="match status" value="1"/>
</dbReference>
<keyword evidence="5" id="KW-0539">Nucleus</keyword>
<dbReference type="Pfam" id="PF08774">
    <property type="entry name" value="VRR_NUC"/>
    <property type="match status" value="1"/>
</dbReference>
<keyword evidence="2 5" id="KW-0479">Metal-binding</keyword>
<proteinExistence type="inferred from homology"/>
<sequence>MKMLNTEEINSEESVDSLSESISSNSVESTYAIDSINDAIIMLTNEPIFSNLFSEDEQKWLEKFKCTSNKSKSLALRLYGRSQKIFRKIDILKLIQNDADQCLNELNTLGLLSTDLQVLSVDLLIDSLNRQELDQLAGMYNIKNYKSLVMSQLKHTLLKTSSVSPMALFFKVPTPPKDRLKSQIIRILDGCWRVDESRMQLITRIIWLTSLGSESAYNRPNKLHSIEALLKTELYAMLLVRRKELIYPTYILNRKSTIYRTSDELQKFLEFMQLEIRLEYLTSQKSYDSALKLCLDKKPELIHEITNLSCRRIDLPQFLRRFTSPYRALRCLLLMIDIYERQRSYSEATELIELLLSLSWSNCDDPFLKIASSSTSSPTLSHCVLDQLGPCRLGHLLNRYIINQATHRKQPIHALKHIHNYFKLYNNCLCLRAGRRLTICDQLIKLYNNILKEVKQKQCTVKTIHTTTMDSDNDNHDNDDGDGDGDGDKKIKSKAHCKKRRRIVKPKNDNIKNCNRNNYKDNCDPKIEEDLLTSIPALQMDIKEAPKVEIVAPVNATAKEIGTNRPHYVWFETLSPSKLQKDQKSHEKRNTLLLTVEQWTVRYYMANKNFERGIHCESQIYHLLFTILFYDILFEISPCPMDVFYSYRQSAPLDLFTDEFYQSRKGLIDARLEWIINAEELDNESSNSVEFRITTYWNEHHGENCLWTSWDLLNNSQELIDIFWCLGPQCVHSVCQKLATDYRSWRSGLPDLLLWSPMEKRAKIVEVKGPGDHLSNQQIMWLDVFVRAKADVEICLVSAKGIKSLNSNFKTISNVVDERS</sequence>
<evidence type="ECO:0000256" key="6">
    <source>
        <dbReference type="SAM" id="MobiDB-lite"/>
    </source>
</evidence>
<dbReference type="Proteomes" id="UP000050795">
    <property type="component" value="Unassembled WGS sequence"/>
</dbReference>
<feature type="region of interest" description="Disordered" evidence="6">
    <location>
        <begin position="467"/>
        <end position="499"/>
    </location>
</feature>
<accession>A0AA85KE62</accession>
<dbReference type="InterPro" id="IPR049132">
    <property type="entry name" value="FAN1-like_euk"/>
</dbReference>
<dbReference type="EC" id="3.1.4.1" evidence="5"/>
<comment type="subcellular location">
    <subcellularLocation>
        <location evidence="5">Nucleus</location>
    </subcellularLocation>
</comment>
<dbReference type="GO" id="GO:0008409">
    <property type="term" value="F:5'-3' exonuclease activity"/>
    <property type="evidence" value="ECO:0007669"/>
    <property type="project" value="TreeGrafter"/>
</dbReference>
<reference evidence="9" key="2">
    <citation type="submission" date="2023-11" db="UniProtKB">
        <authorList>
            <consortium name="WormBaseParasite"/>
        </authorList>
    </citation>
    <scope>IDENTIFICATION</scope>
</reference>
<evidence type="ECO:0000313" key="9">
    <source>
        <dbReference type="WBParaSite" id="TREG1_80730.1"/>
    </source>
</evidence>
<keyword evidence="5" id="KW-0464">Manganese</keyword>
<dbReference type="GO" id="GO:0046872">
    <property type="term" value="F:metal ion binding"/>
    <property type="evidence" value="ECO:0007669"/>
    <property type="project" value="UniProtKB-KW"/>
</dbReference>
<organism evidence="8 9">
    <name type="scientific">Trichobilharzia regenti</name>
    <name type="common">Nasal bird schistosome</name>
    <dbReference type="NCBI Taxonomy" id="157069"/>
    <lineage>
        <taxon>Eukaryota</taxon>
        <taxon>Metazoa</taxon>
        <taxon>Spiralia</taxon>
        <taxon>Lophotrochozoa</taxon>
        <taxon>Platyhelminthes</taxon>
        <taxon>Trematoda</taxon>
        <taxon>Digenea</taxon>
        <taxon>Strigeidida</taxon>
        <taxon>Schistosomatoidea</taxon>
        <taxon>Schistosomatidae</taxon>
        <taxon>Trichobilharzia</taxon>
    </lineage>
</organism>
<evidence type="ECO:0000256" key="2">
    <source>
        <dbReference type="ARBA" id="ARBA00022723"/>
    </source>
</evidence>
<reference evidence="8" key="1">
    <citation type="submission" date="2022-06" db="EMBL/GenBank/DDBJ databases">
        <authorList>
            <person name="Berger JAMES D."/>
            <person name="Berger JAMES D."/>
        </authorList>
    </citation>
    <scope>NUCLEOTIDE SEQUENCE [LARGE SCALE GENOMIC DNA]</scope>
</reference>
<dbReference type="GO" id="GO:0070336">
    <property type="term" value="F:flap-structured DNA binding"/>
    <property type="evidence" value="ECO:0007669"/>
    <property type="project" value="TreeGrafter"/>
</dbReference>
<comment type="catalytic activity">
    <reaction evidence="5">
        <text>Hydrolytically removes 5'-nucleotides successively from the 3'-hydroxy termini of 3'-hydroxy-terminated oligonucleotides.</text>
        <dbReference type="EC" id="3.1.4.1"/>
    </reaction>
</comment>
<evidence type="ECO:0000256" key="5">
    <source>
        <dbReference type="RuleBase" id="RU365033"/>
    </source>
</evidence>
<name>A0AA85KE62_TRIRE</name>
<evidence type="ECO:0000256" key="4">
    <source>
        <dbReference type="ARBA" id="ARBA00022842"/>
    </source>
</evidence>
<keyword evidence="8" id="KW-1185">Reference proteome</keyword>
<dbReference type="CDD" id="cd22326">
    <property type="entry name" value="FAN1-like"/>
    <property type="match status" value="1"/>
</dbReference>
<keyword evidence="5" id="KW-0234">DNA repair</keyword>
<dbReference type="WBParaSite" id="TREG1_80730.1">
    <property type="protein sequence ID" value="TREG1_80730.1"/>
    <property type="gene ID" value="TREG1_80730"/>
</dbReference>
<evidence type="ECO:0000256" key="1">
    <source>
        <dbReference type="ARBA" id="ARBA00022722"/>
    </source>
</evidence>
<comment type="cofactor">
    <cofactor evidence="5">
        <name>Mg(2+)</name>
        <dbReference type="ChEBI" id="CHEBI:18420"/>
    </cofactor>
    <cofactor evidence="5">
        <name>Mn(2+)</name>
        <dbReference type="ChEBI" id="CHEBI:29035"/>
    </cofactor>
</comment>
<protein>
    <recommendedName>
        <fullName evidence="5">Fanconi-associated nuclease</fullName>
        <ecNumber evidence="5">3.1.4.1</ecNumber>
    </recommendedName>
</protein>
<keyword evidence="1 5" id="KW-0540">Nuclease</keyword>
<feature type="domain" description="VRR-NUC" evidence="7">
    <location>
        <begin position="693"/>
        <end position="799"/>
    </location>
</feature>
<dbReference type="GO" id="GO:0017108">
    <property type="term" value="F:5'-flap endonuclease activity"/>
    <property type="evidence" value="ECO:0007669"/>
    <property type="project" value="TreeGrafter"/>
</dbReference>
<evidence type="ECO:0000256" key="3">
    <source>
        <dbReference type="ARBA" id="ARBA00022801"/>
    </source>
</evidence>
<keyword evidence="4 5" id="KW-0460">Magnesium</keyword>
<keyword evidence="3 5" id="KW-0378">Hydrolase</keyword>
<dbReference type="AlphaFoldDB" id="A0AA85KE62"/>
<dbReference type="SMART" id="SM00990">
    <property type="entry name" value="VRR_NUC"/>
    <property type="match status" value="1"/>
</dbReference>
<comment type="function">
    <text evidence="5">Nuclease required for the repair of DNA interstrand cross-links (ICL). Acts as a 5'-3' exonuclease that anchors at a cut end of DNA and cleaves DNA successively at every third nucleotide, allowing to excise an ICL from one strand through flanking incisions.</text>
</comment>
<dbReference type="PANTHER" id="PTHR15749:SF4">
    <property type="entry name" value="FANCONI-ASSOCIATED NUCLEASE 1"/>
    <property type="match status" value="1"/>
</dbReference>
<dbReference type="InterPro" id="IPR014883">
    <property type="entry name" value="VRR_NUC"/>
</dbReference>
<keyword evidence="5" id="KW-0227">DNA damage</keyword>
<dbReference type="GO" id="GO:0005634">
    <property type="term" value="C:nucleus"/>
    <property type="evidence" value="ECO:0007669"/>
    <property type="project" value="UniProtKB-SubCell"/>
</dbReference>
<dbReference type="GO" id="GO:0004528">
    <property type="term" value="F:phosphodiesterase I activity"/>
    <property type="evidence" value="ECO:0007669"/>
    <property type="project" value="UniProtKB-EC"/>
</dbReference>